<evidence type="ECO:0000256" key="2">
    <source>
        <dbReference type="ARBA" id="ARBA00010565"/>
    </source>
</evidence>
<dbReference type="Pfam" id="PF05916">
    <property type="entry name" value="Sld5"/>
    <property type="match status" value="1"/>
</dbReference>
<dbReference type="GO" id="GO:0000811">
    <property type="term" value="C:GINS complex"/>
    <property type="evidence" value="ECO:0007669"/>
    <property type="project" value="TreeGrafter"/>
</dbReference>
<dbReference type="PANTHER" id="PTHR12772:SF0">
    <property type="entry name" value="DNA REPLICATION COMPLEX GINS PROTEIN PSF2"/>
    <property type="match status" value="1"/>
</dbReference>
<proteinExistence type="inferred from homology"/>
<evidence type="ECO:0000259" key="6">
    <source>
        <dbReference type="Pfam" id="PF05916"/>
    </source>
</evidence>
<dbReference type="OrthoDB" id="1938138at2759"/>
<keyword evidence="3" id="KW-0235">DNA replication</keyword>
<evidence type="ECO:0000256" key="3">
    <source>
        <dbReference type="ARBA" id="ARBA00022705"/>
    </source>
</evidence>
<evidence type="ECO:0000313" key="7">
    <source>
        <dbReference type="EMBL" id="KAB7498202.1"/>
    </source>
</evidence>
<comment type="subcellular location">
    <subcellularLocation>
        <location evidence="1">Nucleus</location>
    </subcellularLocation>
</comment>
<dbReference type="InterPro" id="IPR036224">
    <property type="entry name" value="GINS_bundle-like_dom_sf"/>
</dbReference>
<dbReference type="SUPFAM" id="SSF158573">
    <property type="entry name" value="GINS helical bundle-like"/>
    <property type="match status" value="1"/>
</dbReference>
<keyword evidence="8" id="KW-1185">Reference proteome</keyword>
<comment type="similarity">
    <text evidence="2">Belongs to the GINS2/PSF2 family.</text>
</comment>
<evidence type="ECO:0000313" key="8">
    <source>
        <dbReference type="Proteomes" id="UP000326759"/>
    </source>
</evidence>
<feature type="domain" description="GINS subunit" evidence="6">
    <location>
        <begin position="6"/>
        <end position="89"/>
    </location>
</feature>
<dbReference type="InterPro" id="IPR007257">
    <property type="entry name" value="GINS_Psf2"/>
</dbReference>
<dbReference type="Gene3D" id="1.20.58.1020">
    <property type="match status" value="1"/>
</dbReference>
<sequence length="105" mass="11855">MYVFTSMPCEHYLIVAQLVLSAGAEDVPNAQQVKTLIKDIWDLRIAKLRTSIAEFIKGEGTHAKLDYLTLHELNTVRPFLPHALDQLNRLTKNTQSAAFNTTTQD</sequence>
<dbReference type="GO" id="GO:0000727">
    <property type="term" value="P:double-strand break repair via break-induced replication"/>
    <property type="evidence" value="ECO:0007669"/>
    <property type="project" value="TreeGrafter"/>
</dbReference>
<comment type="caution">
    <text evidence="7">The sequence shown here is derived from an EMBL/GenBank/DDBJ whole genome shotgun (WGS) entry which is preliminary data.</text>
</comment>
<evidence type="ECO:0000256" key="1">
    <source>
        <dbReference type="ARBA" id="ARBA00004123"/>
    </source>
</evidence>
<reference evidence="7 8" key="1">
    <citation type="journal article" date="2019" name="PLoS Biol.">
        <title>Sex chromosomes control vertical transmission of feminizing Wolbachia symbionts in an isopod.</title>
        <authorList>
            <person name="Becking T."/>
            <person name="Chebbi M.A."/>
            <person name="Giraud I."/>
            <person name="Moumen B."/>
            <person name="Laverre T."/>
            <person name="Caubet Y."/>
            <person name="Peccoud J."/>
            <person name="Gilbert C."/>
            <person name="Cordaux R."/>
        </authorList>
    </citation>
    <scope>NUCLEOTIDE SEQUENCE [LARGE SCALE GENOMIC DNA]</scope>
    <source>
        <strain evidence="7">ANa2</strain>
        <tissue evidence="7">Whole body excluding digestive tract and cuticle</tissue>
    </source>
</reference>
<dbReference type="Proteomes" id="UP000326759">
    <property type="component" value="Unassembled WGS sequence"/>
</dbReference>
<evidence type="ECO:0000256" key="5">
    <source>
        <dbReference type="ARBA" id="ARBA00030871"/>
    </source>
</evidence>
<dbReference type="FunFam" id="1.20.58.1020:FF:000001">
    <property type="entry name" value="DNA replication complex GINS protein PSF2"/>
    <property type="match status" value="1"/>
</dbReference>
<keyword evidence="4" id="KW-0539">Nucleus</keyword>
<name>A0A5N5SW09_9CRUS</name>
<dbReference type="EMBL" id="SEYY01019481">
    <property type="protein sequence ID" value="KAB7498202.1"/>
    <property type="molecule type" value="Genomic_DNA"/>
</dbReference>
<evidence type="ECO:0000256" key="4">
    <source>
        <dbReference type="ARBA" id="ARBA00023242"/>
    </source>
</evidence>
<dbReference type="AlphaFoldDB" id="A0A5N5SW09"/>
<protein>
    <recommendedName>
        <fullName evidence="5">GINS complex subunit 2</fullName>
    </recommendedName>
</protein>
<dbReference type="PANTHER" id="PTHR12772">
    <property type="entry name" value="DNA REPLICATION COMPLEX GINS PROTEIN PSF2"/>
    <property type="match status" value="1"/>
</dbReference>
<organism evidence="7 8">
    <name type="scientific">Armadillidium nasatum</name>
    <dbReference type="NCBI Taxonomy" id="96803"/>
    <lineage>
        <taxon>Eukaryota</taxon>
        <taxon>Metazoa</taxon>
        <taxon>Ecdysozoa</taxon>
        <taxon>Arthropoda</taxon>
        <taxon>Crustacea</taxon>
        <taxon>Multicrustacea</taxon>
        <taxon>Malacostraca</taxon>
        <taxon>Eumalacostraca</taxon>
        <taxon>Peracarida</taxon>
        <taxon>Isopoda</taxon>
        <taxon>Oniscidea</taxon>
        <taxon>Crinocheta</taxon>
        <taxon>Armadillidiidae</taxon>
        <taxon>Armadillidium</taxon>
    </lineage>
</organism>
<dbReference type="CDD" id="cd11712">
    <property type="entry name" value="GINS_A_psf2"/>
    <property type="match status" value="1"/>
</dbReference>
<accession>A0A5N5SW09</accession>
<gene>
    <name evidence="7" type="primary">Psf2</name>
    <name evidence="7" type="ORF">Anas_08209</name>
</gene>
<dbReference type="InterPro" id="IPR021151">
    <property type="entry name" value="GINS_A"/>
</dbReference>
<dbReference type="GO" id="GO:0006260">
    <property type="term" value="P:DNA replication"/>
    <property type="evidence" value="ECO:0007669"/>
    <property type="project" value="UniProtKB-KW"/>
</dbReference>